<proteinExistence type="predicted"/>
<evidence type="ECO:0008006" key="3">
    <source>
        <dbReference type="Google" id="ProtNLM"/>
    </source>
</evidence>
<dbReference type="STRING" id="1921803.NIES593_00155"/>
<accession>A0A1U7HSI6</accession>
<name>A0A1U7HSI6_9CYAN</name>
<reference evidence="1 2" key="1">
    <citation type="submission" date="2016-11" db="EMBL/GenBank/DDBJ databases">
        <title>Draft Genome Sequences of Nine Cyanobacterial Strains from Diverse Habitats.</title>
        <authorList>
            <person name="Zhu T."/>
            <person name="Hou S."/>
            <person name="Lu X."/>
            <person name="Hess W.R."/>
        </authorList>
    </citation>
    <scope>NUCLEOTIDE SEQUENCE [LARGE SCALE GENOMIC DNA]</scope>
    <source>
        <strain evidence="1 2">NIES-593</strain>
    </source>
</reference>
<protein>
    <recommendedName>
        <fullName evidence="3">CopG family transcriptional regulator</fullName>
    </recommendedName>
</protein>
<dbReference type="EMBL" id="MRCB01000001">
    <property type="protein sequence ID" value="OKH26519.1"/>
    <property type="molecule type" value="Genomic_DNA"/>
</dbReference>
<keyword evidence="2" id="KW-1185">Reference proteome</keyword>
<dbReference type="AlphaFoldDB" id="A0A1U7HSI6"/>
<evidence type="ECO:0000313" key="1">
    <source>
        <dbReference type="EMBL" id="OKH26519.1"/>
    </source>
</evidence>
<sequence length="86" mass="9870">MKTQLEEVLDMAEENVRFSITLSPYDFRKLKLWAKLRGRSPAAFAAQIIAARIEANFETINQQLAEYARYKDISIEELEASLDSDS</sequence>
<organism evidence="1 2">
    <name type="scientific">Hydrococcus rivularis NIES-593</name>
    <dbReference type="NCBI Taxonomy" id="1921803"/>
    <lineage>
        <taxon>Bacteria</taxon>
        <taxon>Bacillati</taxon>
        <taxon>Cyanobacteriota</taxon>
        <taxon>Cyanophyceae</taxon>
        <taxon>Pleurocapsales</taxon>
        <taxon>Hydrococcaceae</taxon>
        <taxon>Hydrococcus</taxon>
    </lineage>
</organism>
<dbReference type="Proteomes" id="UP000186868">
    <property type="component" value="Unassembled WGS sequence"/>
</dbReference>
<dbReference type="RefSeq" id="WP_010994011.1">
    <property type="nucleotide sequence ID" value="NZ_MRCB01000001.1"/>
</dbReference>
<gene>
    <name evidence="1" type="ORF">NIES593_00155</name>
</gene>
<comment type="caution">
    <text evidence="1">The sequence shown here is derived from an EMBL/GenBank/DDBJ whole genome shotgun (WGS) entry which is preliminary data.</text>
</comment>
<dbReference type="OrthoDB" id="490584at2"/>
<evidence type="ECO:0000313" key="2">
    <source>
        <dbReference type="Proteomes" id="UP000186868"/>
    </source>
</evidence>